<feature type="compositionally biased region" description="Basic residues" evidence="4">
    <location>
        <begin position="167"/>
        <end position="179"/>
    </location>
</feature>
<feature type="region of interest" description="Disordered" evidence="4">
    <location>
        <begin position="1"/>
        <end position="75"/>
    </location>
</feature>
<feature type="region of interest" description="Disordered" evidence="4">
    <location>
        <begin position="302"/>
        <end position="407"/>
    </location>
</feature>
<gene>
    <name evidence="6" type="ORF">DAPK24_016200</name>
</gene>
<keyword evidence="7" id="KW-1185">Reference proteome</keyword>
<feature type="compositionally biased region" description="Basic and acidic residues" evidence="4">
    <location>
        <begin position="386"/>
        <end position="406"/>
    </location>
</feature>
<dbReference type="PANTHER" id="PTHR47793">
    <property type="entry name" value="HISTONE DEACETYLASE COMPLEX SUBUNIT CTI6"/>
    <property type="match status" value="1"/>
</dbReference>
<dbReference type="InterPro" id="IPR011011">
    <property type="entry name" value="Znf_FYVE_PHD"/>
</dbReference>
<dbReference type="InterPro" id="IPR019787">
    <property type="entry name" value="Znf_PHD-finger"/>
</dbReference>
<dbReference type="GO" id="GO:0033698">
    <property type="term" value="C:Rpd3L complex"/>
    <property type="evidence" value="ECO:0007669"/>
    <property type="project" value="TreeGrafter"/>
</dbReference>
<accession>A0AAV5R1A6</accession>
<keyword evidence="2" id="KW-0863">Zinc-finger</keyword>
<proteinExistence type="predicted"/>
<keyword evidence="1" id="KW-0479">Metal-binding</keyword>
<dbReference type="EMBL" id="BTGB01000001">
    <property type="protein sequence ID" value="GMM45045.1"/>
    <property type="molecule type" value="Genomic_DNA"/>
</dbReference>
<dbReference type="Pfam" id="PF00628">
    <property type="entry name" value="PHD"/>
    <property type="match status" value="1"/>
</dbReference>
<protein>
    <submittedName>
        <fullName evidence="6">Cti6 protein</fullName>
    </submittedName>
</protein>
<dbReference type="InterPro" id="IPR013083">
    <property type="entry name" value="Znf_RING/FYVE/PHD"/>
</dbReference>
<dbReference type="GO" id="GO:0008270">
    <property type="term" value="F:zinc ion binding"/>
    <property type="evidence" value="ECO:0007669"/>
    <property type="project" value="UniProtKB-KW"/>
</dbReference>
<dbReference type="PROSITE" id="PS01359">
    <property type="entry name" value="ZF_PHD_1"/>
    <property type="match status" value="1"/>
</dbReference>
<evidence type="ECO:0000256" key="2">
    <source>
        <dbReference type="ARBA" id="ARBA00022771"/>
    </source>
</evidence>
<evidence type="ECO:0000256" key="3">
    <source>
        <dbReference type="ARBA" id="ARBA00022833"/>
    </source>
</evidence>
<dbReference type="InterPro" id="IPR019786">
    <property type="entry name" value="Zinc_finger_PHD-type_CS"/>
</dbReference>
<dbReference type="SUPFAM" id="SSF57903">
    <property type="entry name" value="FYVE/PHD zinc finger"/>
    <property type="match status" value="1"/>
</dbReference>
<dbReference type="InterPro" id="IPR053051">
    <property type="entry name" value="HDAC_complex_subunit"/>
</dbReference>
<evidence type="ECO:0000256" key="4">
    <source>
        <dbReference type="SAM" id="MobiDB-lite"/>
    </source>
</evidence>
<dbReference type="SMART" id="SM00249">
    <property type="entry name" value="PHD"/>
    <property type="match status" value="1"/>
</dbReference>
<evidence type="ECO:0000256" key="1">
    <source>
        <dbReference type="ARBA" id="ARBA00022723"/>
    </source>
</evidence>
<feature type="compositionally biased region" description="Basic and acidic residues" evidence="4">
    <location>
        <begin position="155"/>
        <end position="166"/>
    </location>
</feature>
<dbReference type="Gene3D" id="3.30.40.10">
    <property type="entry name" value="Zinc/RING finger domain, C3HC4 (zinc finger)"/>
    <property type="match status" value="1"/>
</dbReference>
<evidence type="ECO:0000313" key="6">
    <source>
        <dbReference type="EMBL" id="GMM45045.1"/>
    </source>
</evidence>
<feature type="region of interest" description="Disordered" evidence="4">
    <location>
        <begin position="155"/>
        <end position="256"/>
    </location>
</feature>
<feature type="compositionally biased region" description="Basic and acidic residues" evidence="4">
    <location>
        <begin position="180"/>
        <end position="193"/>
    </location>
</feature>
<feature type="compositionally biased region" description="Basic and acidic residues" evidence="4">
    <location>
        <begin position="359"/>
        <end position="378"/>
    </location>
</feature>
<dbReference type="AlphaFoldDB" id="A0AAV5R1A6"/>
<evidence type="ECO:0000313" key="7">
    <source>
        <dbReference type="Proteomes" id="UP001378960"/>
    </source>
</evidence>
<dbReference type="Proteomes" id="UP001378960">
    <property type="component" value="Unassembled WGS sequence"/>
</dbReference>
<feature type="compositionally biased region" description="Acidic residues" evidence="4">
    <location>
        <begin position="54"/>
        <end position="75"/>
    </location>
</feature>
<dbReference type="CDD" id="cd15550">
    <property type="entry name" value="PHD_MLL5"/>
    <property type="match status" value="1"/>
</dbReference>
<name>A0AAV5R1A6_PICKL</name>
<feature type="compositionally biased region" description="Polar residues" evidence="4">
    <location>
        <begin position="323"/>
        <end position="332"/>
    </location>
</feature>
<dbReference type="PANTHER" id="PTHR47793:SF1">
    <property type="entry name" value="HISTONE DEACETYLASE COMPLEX SUBUNIT CTI6"/>
    <property type="match status" value="1"/>
</dbReference>
<dbReference type="InterPro" id="IPR001965">
    <property type="entry name" value="Znf_PHD"/>
</dbReference>
<dbReference type="GO" id="GO:0061188">
    <property type="term" value="P:negative regulation of rDNA heterochromatin formation"/>
    <property type="evidence" value="ECO:0007669"/>
    <property type="project" value="TreeGrafter"/>
</dbReference>
<dbReference type="GO" id="GO:0070210">
    <property type="term" value="C:Rpd3L-Expanded complex"/>
    <property type="evidence" value="ECO:0007669"/>
    <property type="project" value="TreeGrafter"/>
</dbReference>
<feature type="compositionally biased region" description="Basic residues" evidence="4">
    <location>
        <begin position="1"/>
        <end position="11"/>
    </location>
</feature>
<keyword evidence="3" id="KW-0862">Zinc</keyword>
<feature type="compositionally biased region" description="Low complexity" evidence="4">
    <location>
        <begin position="308"/>
        <end position="319"/>
    </location>
</feature>
<dbReference type="GO" id="GO:0061186">
    <property type="term" value="P:negative regulation of silent mating-type cassette heterochromatin formation"/>
    <property type="evidence" value="ECO:0007669"/>
    <property type="project" value="TreeGrafter"/>
</dbReference>
<organism evidence="6 7">
    <name type="scientific">Pichia kluyveri</name>
    <name type="common">Yeast</name>
    <dbReference type="NCBI Taxonomy" id="36015"/>
    <lineage>
        <taxon>Eukaryota</taxon>
        <taxon>Fungi</taxon>
        <taxon>Dikarya</taxon>
        <taxon>Ascomycota</taxon>
        <taxon>Saccharomycotina</taxon>
        <taxon>Pichiomycetes</taxon>
        <taxon>Pichiales</taxon>
        <taxon>Pichiaceae</taxon>
        <taxon>Pichia</taxon>
    </lineage>
</organism>
<sequence>MSSRRSRRSTNHPKYSEEYTELDFNDPVVDSKQSVTTTRGNKSKSESSRNANILEDEGDALIDEEDADEEEEEEEEITRCICGSIDLQIPKKSNSDFQNVDPGFFIQCEKCSVWQHGYCVGIKDEDNAPEKYWCEQCKPQFHTLFTDKFNTRRSKYDPLNPHDNHHDNHRRGIKRKNGRFVKEEDNILNDDNKNSNIVKNESDNLSNNEENKSINNTSADQSIDSKDNDANISKNNNEDDDHDDGHKRKHRRRSSYLSYAEQLKQALLESAKEANVTPDDVNISASDGPEVFERDLRRNLRTKSNFDTENNTNNNNVETNETDGNSDSNVKNDTNKKSNKRFKSSRSTSNDENQDLDDNNVKEKETSPHTSNKRDLKRSVQKKPNQKKEFKSTNKIQVDKSDDKPFRANIPSARINLNEMTRRIFSIMDFVSNIQLNLSNEEEFKNNLFKMNNDELSPDVLVLKNSLTDCYNDSVSQLDTLTKLLNDWQNDHI</sequence>
<evidence type="ECO:0000259" key="5">
    <source>
        <dbReference type="SMART" id="SM00249"/>
    </source>
</evidence>
<reference evidence="6 7" key="1">
    <citation type="journal article" date="2023" name="Elife">
        <title>Identification of key yeast species and microbe-microbe interactions impacting larval growth of Drosophila in the wild.</title>
        <authorList>
            <person name="Mure A."/>
            <person name="Sugiura Y."/>
            <person name="Maeda R."/>
            <person name="Honda K."/>
            <person name="Sakurai N."/>
            <person name="Takahashi Y."/>
            <person name="Watada M."/>
            <person name="Katoh T."/>
            <person name="Gotoh A."/>
            <person name="Gotoh Y."/>
            <person name="Taniguchi I."/>
            <person name="Nakamura K."/>
            <person name="Hayashi T."/>
            <person name="Katayama T."/>
            <person name="Uemura T."/>
            <person name="Hattori Y."/>
        </authorList>
    </citation>
    <scope>NUCLEOTIDE SEQUENCE [LARGE SCALE GENOMIC DNA]</scope>
    <source>
        <strain evidence="6 7">PK-24</strain>
    </source>
</reference>
<comment type="caution">
    <text evidence="6">The sequence shown here is derived from an EMBL/GenBank/DDBJ whole genome shotgun (WGS) entry which is preliminary data.</text>
</comment>
<feature type="compositionally biased region" description="Polar residues" evidence="4">
    <location>
        <begin position="31"/>
        <end position="40"/>
    </location>
</feature>
<feature type="domain" description="Zinc finger PHD-type" evidence="5">
    <location>
        <begin position="79"/>
        <end position="138"/>
    </location>
</feature>